<organism evidence="2 3">
    <name type="scientific">Lottia gigantea</name>
    <name type="common">Giant owl limpet</name>
    <dbReference type="NCBI Taxonomy" id="225164"/>
    <lineage>
        <taxon>Eukaryota</taxon>
        <taxon>Metazoa</taxon>
        <taxon>Spiralia</taxon>
        <taxon>Lophotrochozoa</taxon>
        <taxon>Mollusca</taxon>
        <taxon>Gastropoda</taxon>
        <taxon>Patellogastropoda</taxon>
        <taxon>Lottioidea</taxon>
        <taxon>Lottiidae</taxon>
        <taxon>Lottia</taxon>
    </lineage>
</organism>
<dbReference type="EMBL" id="KB200329">
    <property type="protein sequence ID" value="ESP02018.1"/>
    <property type="molecule type" value="Genomic_DNA"/>
</dbReference>
<dbReference type="RefSeq" id="XP_009047176.1">
    <property type="nucleotide sequence ID" value="XM_009048928.1"/>
</dbReference>
<evidence type="ECO:0000256" key="1">
    <source>
        <dbReference type="SAM" id="Phobius"/>
    </source>
</evidence>
<dbReference type="GeneID" id="20237229"/>
<dbReference type="AlphaFoldDB" id="V4AWW8"/>
<sequence length="111" mass="12602">METLNDSLLNGNSWPQFTDCFQQTILVWVPLIWLVLITPIYAYYLYTLKVFPTVPVNSLNISKMFLGLSLSLLSLFELLYSISEKNGNNSQSEIVAKGIQVISFQNYAEGE</sequence>
<gene>
    <name evidence="2" type="ORF">LOTGIDRAFT_157150</name>
</gene>
<evidence type="ECO:0000313" key="3">
    <source>
        <dbReference type="Proteomes" id="UP000030746"/>
    </source>
</evidence>
<dbReference type="KEGG" id="lgi:LOTGIDRAFT_157150"/>
<reference evidence="2 3" key="1">
    <citation type="journal article" date="2013" name="Nature">
        <title>Insights into bilaterian evolution from three spiralian genomes.</title>
        <authorList>
            <person name="Simakov O."/>
            <person name="Marletaz F."/>
            <person name="Cho S.J."/>
            <person name="Edsinger-Gonzales E."/>
            <person name="Havlak P."/>
            <person name="Hellsten U."/>
            <person name="Kuo D.H."/>
            <person name="Larsson T."/>
            <person name="Lv J."/>
            <person name="Arendt D."/>
            <person name="Savage R."/>
            <person name="Osoegawa K."/>
            <person name="de Jong P."/>
            <person name="Grimwood J."/>
            <person name="Chapman J.A."/>
            <person name="Shapiro H."/>
            <person name="Aerts A."/>
            <person name="Otillar R.P."/>
            <person name="Terry A.Y."/>
            <person name="Boore J.L."/>
            <person name="Grigoriev I.V."/>
            <person name="Lindberg D.R."/>
            <person name="Seaver E.C."/>
            <person name="Weisblat D.A."/>
            <person name="Putnam N.H."/>
            <person name="Rokhsar D.S."/>
        </authorList>
    </citation>
    <scope>NUCLEOTIDE SEQUENCE [LARGE SCALE GENOMIC DNA]</scope>
</reference>
<keyword evidence="1" id="KW-1133">Transmembrane helix</keyword>
<name>V4AWW8_LOTGI</name>
<proteinExistence type="predicted"/>
<keyword evidence="3" id="KW-1185">Reference proteome</keyword>
<dbReference type="Proteomes" id="UP000030746">
    <property type="component" value="Unassembled WGS sequence"/>
</dbReference>
<dbReference type="CTD" id="20237229"/>
<evidence type="ECO:0000313" key="2">
    <source>
        <dbReference type="EMBL" id="ESP02018.1"/>
    </source>
</evidence>
<dbReference type="HOGENOM" id="CLU_2161209_0_0_1"/>
<protein>
    <submittedName>
        <fullName evidence="2">Uncharacterized protein</fullName>
    </submittedName>
</protein>
<keyword evidence="1" id="KW-0472">Membrane</keyword>
<feature type="transmembrane region" description="Helical" evidence="1">
    <location>
        <begin position="64"/>
        <end position="82"/>
    </location>
</feature>
<feature type="transmembrane region" description="Helical" evidence="1">
    <location>
        <begin position="25"/>
        <end position="44"/>
    </location>
</feature>
<keyword evidence="1" id="KW-0812">Transmembrane</keyword>
<accession>V4AWW8</accession>